<dbReference type="EMBL" id="BQXH01000026">
    <property type="protein sequence ID" value="GKS82311.1"/>
    <property type="molecule type" value="Genomic_DNA"/>
</dbReference>
<proteinExistence type="predicted"/>
<protein>
    <recommendedName>
        <fullName evidence="1">Transposase IS4-like domain-containing protein</fullName>
    </recommendedName>
</protein>
<keyword evidence="3" id="KW-1185">Reference proteome</keyword>
<dbReference type="Proteomes" id="UP001055149">
    <property type="component" value="Unassembled WGS sequence"/>
</dbReference>
<feature type="domain" description="Transposase IS4-like" evidence="1">
    <location>
        <begin position="5"/>
        <end position="174"/>
    </location>
</feature>
<evidence type="ECO:0000259" key="1">
    <source>
        <dbReference type="Pfam" id="PF01609"/>
    </source>
</evidence>
<reference evidence="2" key="1">
    <citation type="journal article" date="2022" name="Int. J. Syst. Evol. Microbiol.">
        <title>A novel species of lactic acid bacteria, Ligilactobacillus pabuli sp. nov., isolated from alfalfa silage.</title>
        <authorList>
            <person name="Tohno M."/>
            <person name="Tanizawa Y."/>
            <person name="Sawada H."/>
            <person name="Sakamoto M."/>
            <person name="Ohkuma M."/>
            <person name="Kobayashi H."/>
        </authorList>
    </citation>
    <scope>NUCLEOTIDE SEQUENCE</scope>
    <source>
        <strain evidence="2">AF129</strain>
    </source>
</reference>
<dbReference type="SUPFAM" id="SSF53098">
    <property type="entry name" value="Ribonuclease H-like"/>
    <property type="match status" value="1"/>
</dbReference>
<comment type="caution">
    <text evidence="2">The sequence shown here is derived from an EMBL/GenBank/DDBJ whole genome shotgun (WGS) entry which is preliminary data.</text>
</comment>
<dbReference type="Gene3D" id="3.90.350.10">
    <property type="entry name" value="Transposase Inhibitor Protein From Tn5, Chain A, domain 1"/>
    <property type="match status" value="1"/>
</dbReference>
<name>A0ABQ5JJM4_9LACO</name>
<dbReference type="InterPro" id="IPR002559">
    <property type="entry name" value="Transposase_11"/>
</dbReference>
<organism evidence="2 3">
    <name type="scientific">Ligilactobacillus pabuli</name>
    <dbReference type="NCBI Taxonomy" id="2886039"/>
    <lineage>
        <taxon>Bacteria</taxon>
        <taxon>Bacillati</taxon>
        <taxon>Bacillota</taxon>
        <taxon>Bacilli</taxon>
        <taxon>Lactobacillales</taxon>
        <taxon>Lactobacillaceae</taxon>
        <taxon>Ligilactobacillus</taxon>
    </lineage>
</organism>
<dbReference type="InterPro" id="IPR012337">
    <property type="entry name" value="RNaseH-like_sf"/>
</dbReference>
<evidence type="ECO:0000313" key="3">
    <source>
        <dbReference type="Proteomes" id="UP001055149"/>
    </source>
</evidence>
<sequence>MNDVALELVDDAITSGIKAKYVLFDSWFASPRMFAELAKRHRDGIGMLKKNKKVYFRYRGREMDVKSLYQLLRRSKWSTKSDYLYSSVVKFEVDGNEVTMKLVFVSKRGKTDQYLVLATTKLSLKPAEIIQMYGRHWQIECYFKVAKQYLQFDQTQIQSYDSLCGHLAMVMLSYDILALTQRENVDDRTLGDLFYDYGRPLPDIKIAQALSWLLKMITGLGEKFTQINDILDSIFVEFKQALPSSLVRLLDNA</sequence>
<gene>
    <name evidence="2" type="ORF">LPAF129_19970</name>
</gene>
<accession>A0ABQ5JJM4</accession>
<evidence type="ECO:0000313" key="2">
    <source>
        <dbReference type="EMBL" id="GKS82311.1"/>
    </source>
</evidence>
<dbReference type="Pfam" id="PF01609">
    <property type="entry name" value="DDE_Tnp_1"/>
    <property type="match status" value="1"/>
</dbReference>